<dbReference type="KEGG" id="osg:BST96_17370"/>
<dbReference type="Pfam" id="PF04338">
    <property type="entry name" value="DUF481"/>
    <property type="match status" value="1"/>
</dbReference>
<gene>
    <name evidence="1" type="ORF">BST96_17370</name>
</gene>
<reference evidence="1 2" key="1">
    <citation type="submission" date="2016-11" db="EMBL/GenBank/DDBJ databases">
        <title>Trade-off between light-utilization and light-protection in marine flavobacteria.</title>
        <authorList>
            <person name="Kumagai Y."/>
        </authorList>
    </citation>
    <scope>NUCLEOTIDE SEQUENCE [LARGE SCALE GENOMIC DNA]</scope>
    <source>
        <strain evidence="1 2">NBRC 107125</strain>
    </source>
</reference>
<dbReference type="AlphaFoldDB" id="A0A1X9NCG4"/>
<name>A0A1X9NCG4_9GAMM</name>
<organism evidence="1 2">
    <name type="scientific">Oceanicoccus sagamiensis</name>
    <dbReference type="NCBI Taxonomy" id="716816"/>
    <lineage>
        <taxon>Bacteria</taxon>
        <taxon>Pseudomonadati</taxon>
        <taxon>Pseudomonadota</taxon>
        <taxon>Gammaproteobacteria</taxon>
        <taxon>Cellvibrionales</taxon>
        <taxon>Spongiibacteraceae</taxon>
        <taxon>Oceanicoccus</taxon>
    </lineage>
</organism>
<sequence length="360" mass="40306">MVVQQLSSYKPGIYIMGRLFSAFTLVSLFALFASSSLLASDEVRLTNGGKLVGKLIEAEDGALLFDVEFVGQVKIDISGVESISTDNTVTILRQNGKVLKNKKMFVRDDQMLLVDADDAEAPVRYSLDNIKMINPEPWQIGDGYKWFGTVSAAFLIERGNTNSDENDIAIRSIWRSLEDRYTFLGENERDKSDAKLTKDNTKLTFKYDYFLEDIDDYMGGLLQVEDDNFADLRLRTIVGPYLGRQFFETSLLNLQAEIGPVYVKEEFYVAPDNEYPGGRWDIYATSDIAGGSSTAYLRHDGLVDFTEKSDLILNTTIGISTPLYGGLEGSAEIVFEYDGGAVEGVNKTDETYNFRLGYSW</sequence>
<protein>
    <recommendedName>
        <fullName evidence="3">DUF481 domain-containing protein</fullName>
    </recommendedName>
</protein>
<proteinExistence type="predicted"/>
<dbReference type="Proteomes" id="UP000193450">
    <property type="component" value="Chromosome"/>
</dbReference>
<dbReference type="OrthoDB" id="9806250at2"/>
<keyword evidence="2" id="KW-1185">Reference proteome</keyword>
<dbReference type="InterPro" id="IPR007433">
    <property type="entry name" value="DUF481"/>
</dbReference>
<evidence type="ECO:0000313" key="1">
    <source>
        <dbReference type="EMBL" id="ARN75720.1"/>
    </source>
</evidence>
<dbReference type="STRING" id="716816.BST96_17370"/>
<evidence type="ECO:0000313" key="2">
    <source>
        <dbReference type="Proteomes" id="UP000193450"/>
    </source>
</evidence>
<accession>A0A1X9NCG4</accession>
<evidence type="ECO:0008006" key="3">
    <source>
        <dbReference type="Google" id="ProtNLM"/>
    </source>
</evidence>
<dbReference type="EMBL" id="CP019343">
    <property type="protein sequence ID" value="ARN75720.1"/>
    <property type="molecule type" value="Genomic_DNA"/>
</dbReference>